<keyword evidence="2" id="KW-1185">Reference proteome</keyword>
<evidence type="ECO:0000313" key="1">
    <source>
        <dbReference type="EMBL" id="OJG33607.1"/>
    </source>
</evidence>
<reference evidence="1 2" key="1">
    <citation type="submission" date="2014-12" db="EMBL/GenBank/DDBJ databases">
        <title>Draft genome sequences of 29 type strains of Enterococci.</title>
        <authorList>
            <person name="Zhong Z."/>
            <person name="Sun Z."/>
            <person name="Liu W."/>
            <person name="Zhang W."/>
            <person name="Zhang H."/>
        </authorList>
    </citation>
    <scope>NUCLEOTIDE SEQUENCE [LARGE SCALE GENOMIC DNA]</scope>
    <source>
        <strain evidence="1 2">DSM 22802</strain>
    </source>
</reference>
<dbReference type="InterPro" id="IPR036361">
    <property type="entry name" value="SAP_dom_sf"/>
</dbReference>
<accession>A0A1L8SNI0</accession>
<dbReference type="STRING" id="319970.RV00_GL001025"/>
<organism evidence="1 2">
    <name type="scientific">Enterococcus devriesei</name>
    <dbReference type="NCBI Taxonomy" id="319970"/>
    <lineage>
        <taxon>Bacteria</taxon>
        <taxon>Bacillati</taxon>
        <taxon>Bacillota</taxon>
        <taxon>Bacilli</taxon>
        <taxon>Lactobacillales</taxon>
        <taxon>Enterococcaceae</taxon>
        <taxon>Enterococcus</taxon>
    </lineage>
</organism>
<protein>
    <submittedName>
        <fullName evidence="1">Uncharacterized protein</fullName>
    </submittedName>
</protein>
<dbReference type="Gene3D" id="1.10.720.30">
    <property type="entry name" value="SAP domain"/>
    <property type="match status" value="1"/>
</dbReference>
<dbReference type="Proteomes" id="UP000183700">
    <property type="component" value="Unassembled WGS sequence"/>
</dbReference>
<dbReference type="AlphaFoldDB" id="A0A1L8SNI0"/>
<sequence>MSVVDTFRIYKKGGTKVVEGTSPLSITGIAANTQVAKGDYQTTRLVNDVESMKVDIPAFKTLAEQEPETSGFDPEGDVKPTNANTVEEIKAWLTAHEIDYTGKTLKPDLLALVPA</sequence>
<name>A0A1L8SNI0_9ENTE</name>
<comment type="caution">
    <text evidence="1">The sequence shown here is derived from an EMBL/GenBank/DDBJ whole genome shotgun (WGS) entry which is preliminary data.</text>
</comment>
<gene>
    <name evidence="1" type="ORF">RV00_GL001025</name>
</gene>
<evidence type="ECO:0000313" key="2">
    <source>
        <dbReference type="Proteomes" id="UP000183700"/>
    </source>
</evidence>
<dbReference type="EMBL" id="JXKM01000018">
    <property type="protein sequence ID" value="OJG33607.1"/>
    <property type="molecule type" value="Genomic_DNA"/>
</dbReference>
<proteinExistence type="predicted"/>